<dbReference type="PANTHER" id="PTHR30238">
    <property type="entry name" value="MEMBRANE BOUND PREDICTED REDOX MODULATOR"/>
    <property type="match status" value="1"/>
</dbReference>
<reference evidence="2" key="1">
    <citation type="journal article" date="2012" name="Science">
        <title>Fermentation, hydrogen, and sulfur metabolism in multiple uncultivated bacterial phyla.</title>
        <authorList>
            <person name="Wrighton K.C."/>
            <person name="Thomas B.C."/>
            <person name="Sharon I."/>
            <person name="Miller C.S."/>
            <person name="Castelle C.J."/>
            <person name="VerBerkmoes N.C."/>
            <person name="Wilkins M.J."/>
            <person name="Hettich R.L."/>
            <person name="Lipton M.S."/>
            <person name="Williams K.H."/>
            <person name="Long P.E."/>
            <person name="Banfield J.F."/>
        </authorList>
    </citation>
    <scope>NUCLEOTIDE SEQUENCE [LARGE SCALE GENOMIC DNA]</scope>
</reference>
<feature type="transmembrane region" description="Helical" evidence="1">
    <location>
        <begin position="163"/>
        <end position="184"/>
    </location>
</feature>
<proteinExistence type="predicted"/>
<evidence type="ECO:0000256" key="1">
    <source>
        <dbReference type="SAM" id="Phobius"/>
    </source>
</evidence>
<keyword evidence="1" id="KW-0472">Membrane</keyword>
<dbReference type="EMBL" id="AMFJ01036109">
    <property type="protein sequence ID" value="EKD25224.1"/>
    <property type="molecule type" value="Genomic_DNA"/>
</dbReference>
<dbReference type="PANTHER" id="PTHR30238:SF4">
    <property type="entry name" value="SLL1022 PROTEIN"/>
    <property type="match status" value="1"/>
</dbReference>
<keyword evidence="1" id="KW-1133">Transmembrane helix</keyword>
<feature type="transmembrane region" description="Helical" evidence="1">
    <location>
        <begin position="226"/>
        <end position="250"/>
    </location>
</feature>
<feature type="transmembrane region" description="Helical" evidence="1">
    <location>
        <begin position="77"/>
        <end position="99"/>
    </location>
</feature>
<feature type="transmembrane region" description="Helical" evidence="1">
    <location>
        <begin position="256"/>
        <end position="279"/>
    </location>
</feature>
<dbReference type="AlphaFoldDB" id="K1YIM5"/>
<feature type="transmembrane region" description="Helical" evidence="1">
    <location>
        <begin position="316"/>
        <end position="333"/>
    </location>
</feature>
<evidence type="ECO:0008006" key="3">
    <source>
        <dbReference type="Google" id="ProtNLM"/>
    </source>
</evidence>
<organism evidence="2">
    <name type="scientific">uncultured bacterium</name>
    <name type="common">gcode 4</name>
    <dbReference type="NCBI Taxonomy" id="1234023"/>
    <lineage>
        <taxon>Bacteria</taxon>
        <taxon>environmental samples</taxon>
    </lineage>
</organism>
<feature type="transmembrane region" description="Helical" evidence="1">
    <location>
        <begin position="190"/>
        <end position="214"/>
    </location>
</feature>
<dbReference type="InterPro" id="IPR007427">
    <property type="entry name" value="DUF475"/>
</dbReference>
<accession>K1YIM5</accession>
<feature type="transmembrane region" description="Helical" evidence="1">
    <location>
        <begin position="291"/>
        <end position="310"/>
    </location>
</feature>
<feature type="transmembrane region" description="Helical" evidence="1">
    <location>
        <begin position="36"/>
        <end position="56"/>
    </location>
</feature>
<comment type="caution">
    <text evidence="2">The sequence shown here is derived from an EMBL/GenBank/DDBJ whole genome shotgun (WGS) entry which is preliminary data.</text>
</comment>
<gene>
    <name evidence="2" type="ORF">ACD_80C00102G0016</name>
</gene>
<evidence type="ECO:0000313" key="2">
    <source>
        <dbReference type="EMBL" id="EKD25224.1"/>
    </source>
</evidence>
<dbReference type="Pfam" id="PF04332">
    <property type="entry name" value="DUF475"/>
    <property type="match status" value="1"/>
</dbReference>
<protein>
    <recommendedName>
        <fullName evidence="3">Integral membrane protein TerC</fullName>
    </recommendedName>
</protein>
<feature type="transmembrane region" description="Helical" evidence="1">
    <location>
        <begin position="119"/>
        <end position="143"/>
    </location>
</feature>
<name>K1YIM5_9BACT</name>
<sequence>MKHFRGSILFTIIAVITAFFLWAGKALDIAGGLQMAFIVIILWILEVSLSFDNAVVNAKILKKMDAKWQHRFLTRGMAIAVFGMRIIFPLIIVAIVGGINPLAAFNLAIFDPNQYATILTASHITIAGFGGAFLLLVALNFFLDAEKETHRIGYIEKYLQKIWALKSMEIIVTMIVVYIIGSFLPAKENLSFLIASMRWIILFVLIEGIASILQTPKWGITNIHKIWLSLFLYLEVLDASFSFDGVIGAFALSKNIFVIALGLWIGAMFVRSLTIMLVHKWTLAKYKYLEHGAFWAIFALAAIMFLGTLFHISETLTGILWAIFIWLALWSSVRENRKNLT</sequence>
<keyword evidence="1" id="KW-0812">Transmembrane</keyword>